<dbReference type="InterPro" id="IPR008256">
    <property type="entry name" value="Peptidase_S1B"/>
</dbReference>
<dbReference type="PANTHER" id="PTHR15462:SF8">
    <property type="entry name" value="SERINE PROTEASE"/>
    <property type="match status" value="1"/>
</dbReference>
<keyword evidence="5" id="KW-0720">Serine protease</keyword>
<dbReference type="InterPro" id="IPR011635">
    <property type="entry name" value="CARDB"/>
</dbReference>
<dbReference type="InterPro" id="IPR001254">
    <property type="entry name" value="Trypsin_dom"/>
</dbReference>
<comment type="caution">
    <text evidence="8">The sequence shown here is derived from an EMBL/GenBank/DDBJ whole genome shotgun (WGS) entry which is preliminary data.</text>
</comment>
<evidence type="ECO:0000259" key="7">
    <source>
        <dbReference type="Pfam" id="PF07705"/>
    </source>
</evidence>
<dbReference type="Pfam" id="PF07705">
    <property type="entry name" value="CARDB"/>
    <property type="match status" value="1"/>
</dbReference>
<evidence type="ECO:0000256" key="4">
    <source>
        <dbReference type="ARBA" id="ARBA00022801"/>
    </source>
</evidence>
<gene>
    <name evidence="8" type="ORF">LCGC14_1948040</name>
</gene>
<evidence type="ECO:0000313" key="8">
    <source>
        <dbReference type="EMBL" id="KKL86108.1"/>
    </source>
</evidence>
<evidence type="ECO:0000256" key="5">
    <source>
        <dbReference type="ARBA" id="ARBA00022825"/>
    </source>
</evidence>
<dbReference type="Gene3D" id="2.60.40.10">
    <property type="entry name" value="Immunoglobulins"/>
    <property type="match status" value="1"/>
</dbReference>
<dbReference type="InterPro" id="IPR013783">
    <property type="entry name" value="Ig-like_fold"/>
</dbReference>
<evidence type="ECO:0008006" key="9">
    <source>
        <dbReference type="Google" id="ProtNLM"/>
    </source>
</evidence>
<proteinExistence type="inferred from homology"/>
<protein>
    <recommendedName>
        <fullName evidence="9">CARDB domain-containing protein</fullName>
    </recommendedName>
</protein>
<dbReference type="GO" id="GO:0006508">
    <property type="term" value="P:proteolysis"/>
    <property type="evidence" value="ECO:0007669"/>
    <property type="project" value="UniProtKB-KW"/>
</dbReference>
<keyword evidence="4" id="KW-0378">Hydrolase</keyword>
<keyword evidence="2" id="KW-0645">Protease</keyword>
<dbReference type="EMBL" id="LAZR01021212">
    <property type="protein sequence ID" value="KKL86108.1"/>
    <property type="molecule type" value="Genomic_DNA"/>
</dbReference>
<dbReference type="InterPro" id="IPR009003">
    <property type="entry name" value="Peptidase_S1_PA"/>
</dbReference>
<dbReference type="SUPFAM" id="SSF50494">
    <property type="entry name" value="Trypsin-like serine proteases"/>
    <property type="match status" value="1"/>
</dbReference>
<dbReference type="InterPro" id="IPR050966">
    <property type="entry name" value="Glutamyl_endopeptidase"/>
</dbReference>
<evidence type="ECO:0000256" key="2">
    <source>
        <dbReference type="ARBA" id="ARBA00022670"/>
    </source>
</evidence>
<feature type="domain" description="Peptidase S1" evidence="6">
    <location>
        <begin position="136"/>
        <end position="325"/>
    </location>
</feature>
<evidence type="ECO:0000256" key="3">
    <source>
        <dbReference type="ARBA" id="ARBA00022729"/>
    </source>
</evidence>
<accession>A0A0F9FIK0</accession>
<dbReference type="AlphaFoldDB" id="A0A0F9FIK0"/>
<dbReference type="Pfam" id="PF00089">
    <property type="entry name" value="Trypsin"/>
    <property type="match status" value="1"/>
</dbReference>
<dbReference type="PRINTS" id="PR00839">
    <property type="entry name" value="V8PROTEASE"/>
</dbReference>
<reference evidence="8" key="1">
    <citation type="journal article" date="2015" name="Nature">
        <title>Complex archaea that bridge the gap between prokaryotes and eukaryotes.</title>
        <authorList>
            <person name="Spang A."/>
            <person name="Saw J.H."/>
            <person name="Jorgensen S.L."/>
            <person name="Zaremba-Niedzwiedzka K."/>
            <person name="Martijn J."/>
            <person name="Lind A.E."/>
            <person name="van Eijk R."/>
            <person name="Schleper C."/>
            <person name="Guy L."/>
            <person name="Ettema T.J."/>
        </authorList>
    </citation>
    <scope>NUCLEOTIDE SEQUENCE</scope>
</reference>
<name>A0A0F9FIK0_9ZZZZ</name>
<comment type="similarity">
    <text evidence="1">Belongs to the peptidase S1B family.</text>
</comment>
<evidence type="ECO:0000259" key="6">
    <source>
        <dbReference type="Pfam" id="PF00089"/>
    </source>
</evidence>
<organism evidence="8">
    <name type="scientific">marine sediment metagenome</name>
    <dbReference type="NCBI Taxonomy" id="412755"/>
    <lineage>
        <taxon>unclassified sequences</taxon>
        <taxon>metagenomes</taxon>
        <taxon>ecological metagenomes</taxon>
    </lineage>
</organism>
<sequence>MRKNLNHFLLFILFFWNVCFFISVIPQKSYFRSSNNEIFEEDHQGIELSVPEEDLNEIVWQPIENSLDLDFLKERTIVTTNNTNVVEYDVIRKIETITPRREIGVDGSNEMHSESIFPPDDRQRITNTDEYPWTSICKLYITAEDGTNWIASGAMIDDFHVLTAGHNVYLHDNGGWASSVEVIPGMDGTYEPFGSAMVTRMRSYTSWTEDEMVEHDWAVLTLDTKMGDYTGWLGRQTASYSHSIYTGTVHTAGYPGDLDSGENMYYTSGSGDSADEYNHWFWLDIAGGQSGSPVWTDDGSNRYIVSILAYSYNNVSYPNFGTRLNQDKFDKIRVWLNEDSANPLPDLKDRGVEFSGFSPYQFSLELSTIDIYSEIENIGFSSVGAFEVSFYLSTDSTVTTGDHLLGTDTITSLDVDSYAWASWSGQLPASLQDGNYYVGWIIDPSNTIDEFNEDNNKQVIETETVLVDKTSPSSSLFYTPRSGINEIDKSTKFSLNAIDNFGGSGVNIIQYQIDSGDMKDYSGEFTLAQFDLGSHTISYFSVDNLQNFNAITHYLEKFQVTQPEREQNNGI</sequence>
<dbReference type="Gene3D" id="2.40.10.10">
    <property type="entry name" value="Trypsin-like serine proteases"/>
    <property type="match status" value="2"/>
</dbReference>
<dbReference type="GO" id="GO:0004252">
    <property type="term" value="F:serine-type endopeptidase activity"/>
    <property type="evidence" value="ECO:0007669"/>
    <property type="project" value="InterPro"/>
</dbReference>
<keyword evidence="3" id="KW-0732">Signal</keyword>
<feature type="domain" description="CARDB" evidence="7">
    <location>
        <begin position="367"/>
        <end position="457"/>
    </location>
</feature>
<evidence type="ECO:0000256" key="1">
    <source>
        <dbReference type="ARBA" id="ARBA00008764"/>
    </source>
</evidence>
<dbReference type="InterPro" id="IPR043504">
    <property type="entry name" value="Peptidase_S1_PA_chymotrypsin"/>
</dbReference>
<dbReference type="PANTHER" id="PTHR15462">
    <property type="entry name" value="SERINE PROTEASE"/>
    <property type="match status" value="1"/>
</dbReference>